<dbReference type="InterPro" id="IPR050065">
    <property type="entry name" value="GlmU-like"/>
</dbReference>
<evidence type="ECO:0000256" key="2">
    <source>
        <dbReference type="ARBA" id="ARBA00022695"/>
    </source>
</evidence>
<keyword evidence="1" id="KW-0808">Transferase</keyword>
<dbReference type="PANTHER" id="PTHR43584">
    <property type="entry name" value="NUCLEOTIDYL TRANSFERASE"/>
    <property type="match status" value="1"/>
</dbReference>
<dbReference type="OrthoDB" id="9803871at2"/>
<feature type="domain" description="Nucleotidyl transferase" evidence="3">
    <location>
        <begin position="6"/>
        <end position="234"/>
    </location>
</feature>
<evidence type="ECO:0000256" key="1">
    <source>
        <dbReference type="ARBA" id="ARBA00022679"/>
    </source>
</evidence>
<dbReference type="SUPFAM" id="SSF53448">
    <property type="entry name" value="Nucleotide-diphospho-sugar transferases"/>
    <property type="match status" value="1"/>
</dbReference>
<keyword evidence="5" id="KW-1185">Reference proteome</keyword>
<dbReference type="InterPro" id="IPR029044">
    <property type="entry name" value="Nucleotide-diphossugar_trans"/>
</dbReference>
<dbReference type="GO" id="GO:0016779">
    <property type="term" value="F:nucleotidyltransferase activity"/>
    <property type="evidence" value="ECO:0007669"/>
    <property type="project" value="UniProtKB-KW"/>
</dbReference>
<dbReference type="EMBL" id="NFJD01000001">
    <property type="protein sequence ID" value="OUO57332.1"/>
    <property type="molecule type" value="Genomic_DNA"/>
</dbReference>
<protein>
    <recommendedName>
        <fullName evidence="3">Nucleotidyl transferase domain-containing protein</fullName>
    </recommendedName>
</protein>
<dbReference type="RefSeq" id="WP_087286439.1">
    <property type="nucleotide sequence ID" value="NZ_NFJD01000001.1"/>
</dbReference>
<evidence type="ECO:0000313" key="5">
    <source>
        <dbReference type="Proteomes" id="UP000196368"/>
    </source>
</evidence>
<dbReference type="Gene3D" id="3.90.550.10">
    <property type="entry name" value="Spore Coat Polysaccharide Biosynthesis Protein SpsA, Chain A"/>
    <property type="match status" value="1"/>
</dbReference>
<keyword evidence="2" id="KW-0548">Nucleotidyltransferase</keyword>
<accession>A0A1Y4DFA7</accession>
<gene>
    <name evidence="4" type="ORF">B5F75_00720</name>
</gene>
<proteinExistence type="predicted"/>
<comment type="caution">
    <text evidence="4">The sequence shown here is derived from an EMBL/GenBank/DDBJ whole genome shotgun (WGS) entry which is preliminary data.</text>
</comment>
<reference evidence="5" key="1">
    <citation type="submission" date="2017-04" db="EMBL/GenBank/DDBJ databases">
        <title>Function of individual gut microbiota members based on whole genome sequencing of pure cultures obtained from chicken caecum.</title>
        <authorList>
            <person name="Medvecky M."/>
            <person name="Cejkova D."/>
            <person name="Polansky O."/>
            <person name="Karasova D."/>
            <person name="Kubasova T."/>
            <person name="Cizek A."/>
            <person name="Rychlik I."/>
        </authorList>
    </citation>
    <scope>NUCLEOTIDE SEQUENCE [LARGE SCALE GENOMIC DNA]</scope>
    <source>
        <strain evidence="5">An273</strain>
    </source>
</reference>
<dbReference type="AlphaFoldDB" id="A0A1Y4DFA7"/>
<name>A0A1Y4DFA7_9BACT</name>
<evidence type="ECO:0000259" key="3">
    <source>
        <dbReference type="Pfam" id="PF00483"/>
    </source>
</evidence>
<organism evidence="4 5">
    <name type="scientific">Candidatus Avelusimicrobium gallicola</name>
    <dbReference type="NCBI Taxonomy" id="2562704"/>
    <lineage>
        <taxon>Bacteria</taxon>
        <taxon>Pseudomonadati</taxon>
        <taxon>Elusimicrobiota</taxon>
        <taxon>Elusimicrobia</taxon>
        <taxon>Elusimicrobiales</taxon>
        <taxon>Elusimicrobiaceae</taxon>
        <taxon>Candidatus Avelusimicrobium</taxon>
    </lineage>
</organism>
<dbReference type="Pfam" id="PF00483">
    <property type="entry name" value="NTP_transferase"/>
    <property type="match status" value="1"/>
</dbReference>
<dbReference type="Proteomes" id="UP000196368">
    <property type="component" value="Unassembled WGS sequence"/>
</dbReference>
<sequence>MNEFTAIIPAAGKGVRLLPYTANMPKTMICVAGKPILGHILDQVESLGIKKVVFIVGYKKEAIIEFVQSQYPHLEANFVEQPEPKGLGQAIYLAKEKVSGPCFILLGDTIVDGDLKPLVFGGQNAIGIRAVQDPSRFGIVELKNGKIVSFEEKPARPKSNLAIIGAYSFLDSAQLFSALEEVIRSGKTVKNEIQLTDALSVLLARGVEIHPVQMNDWFDCGTVEVLLQTNRLLLDRHHRIPAGLERNNKIIPPCWIADGVQAQNCTLGPYVSIAYEAQLTDCALKDAIVGPQTRLQNKTAEHTVLDKYNF</sequence>
<dbReference type="InterPro" id="IPR005835">
    <property type="entry name" value="NTP_transferase_dom"/>
</dbReference>
<evidence type="ECO:0000313" key="4">
    <source>
        <dbReference type="EMBL" id="OUO57332.1"/>
    </source>
</evidence>
<dbReference type="PANTHER" id="PTHR43584:SF8">
    <property type="entry name" value="N-ACETYLMURAMATE ALPHA-1-PHOSPHATE URIDYLYLTRANSFERASE"/>
    <property type="match status" value="1"/>
</dbReference>
<dbReference type="CDD" id="cd04181">
    <property type="entry name" value="NTP_transferase"/>
    <property type="match status" value="1"/>
</dbReference>